<accession>A0A7T8GTW5</accession>
<gene>
    <name evidence="1" type="ORF">FKW44_017802</name>
</gene>
<protein>
    <submittedName>
        <fullName evidence="1">Uncharacterized protein</fullName>
    </submittedName>
</protein>
<name>A0A7T8GTW5_CALRO</name>
<evidence type="ECO:0000313" key="1">
    <source>
        <dbReference type="EMBL" id="QQP37515.1"/>
    </source>
</evidence>
<feature type="non-terminal residue" evidence="1">
    <location>
        <position position="1"/>
    </location>
</feature>
<sequence>GSKDFLDKIGTSCPASSTAGSYVFDGLSLQKKDRLIQLSNLPAFIFPIIAEKAMLEEDVWL</sequence>
<evidence type="ECO:0000313" key="2">
    <source>
        <dbReference type="Proteomes" id="UP000595437"/>
    </source>
</evidence>
<dbReference type="Proteomes" id="UP000595437">
    <property type="component" value="Chromosome 12"/>
</dbReference>
<dbReference type="AlphaFoldDB" id="A0A7T8GTW5"/>
<reference evidence="2" key="1">
    <citation type="submission" date="2021-01" db="EMBL/GenBank/DDBJ databases">
        <title>Caligus Genome Assembly.</title>
        <authorList>
            <person name="Gallardo-Escarate C."/>
        </authorList>
    </citation>
    <scope>NUCLEOTIDE SEQUENCE [LARGE SCALE GENOMIC DNA]</scope>
</reference>
<keyword evidence="2" id="KW-1185">Reference proteome</keyword>
<feature type="non-terminal residue" evidence="1">
    <location>
        <position position="61"/>
    </location>
</feature>
<dbReference type="EMBL" id="CP045901">
    <property type="protein sequence ID" value="QQP37515.1"/>
    <property type="molecule type" value="Genomic_DNA"/>
</dbReference>
<organism evidence="1 2">
    <name type="scientific">Caligus rogercresseyi</name>
    <name type="common">Sea louse</name>
    <dbReference type="NCBI Taxonomy" id="217165"/>
    <lineage>
        <taxon>Eukaryota</taxon>
        <taxon>Metazoa</taxon>
        <taxon>Ecdysozoa</taxon>
        <taxon>Arthropoda</taxon>
        <taxon>Crustacea</taxon>
        <taxon>Multicrustacea</taxon>
        <taxon>Hexanauplia</taxon>
        <taxon>Copepoda</taxon>
        <taxon>Siphonostomatoida</taxon>
        <taxon>Caligidae</taxon>
        <taxon>Caligus</taxon>
    </lineage>
</organism>
<proteinExistence type="predicted"/>